<keyword evidence="1" id="KW-0812">Transmembrane</keyword>
<feature type="transmembrane region" description="Helical" evidence="1">
    <location>
        <begin position="168"/>
        <end position="189"/>
    </location>
</feature>
<feature type="transmembrane region" description="Helical" evidence="1">
    <location>
        <begin position="219"/>
        <end position="236"/>
    </location>
</feature>
<gene>
    <name evidence="3" type="ORF">FisN_21Hh125</name>
</gene>
<evidence type="ECO:0000313" key="3">
    <source>
        <dbReference type="EMBL" id="GAX16684.1"/>
    </source>
</evidence>
<comment type="caution">
    <text evidence="3">The sequence shown here is derived from an EMBL/GenBank/DDBJ whole genome shotgun (WGS) entry which is preliminary data.</text>
</comment>
<feature type="chain" id="PRO_5012690084" evidence="2">
    <location>
        <begin position="21"/>
        <end position="280"/>
    </location>
</feature>
<keyword evidence="1" id="KW-0472">Membrane</keyword>
<evidence type="ECO:0000256" key="1">
    <source>
        <dbReference type="SAM" id="Phobius"/>
    </source>
</evidence>
<organism evidence="3 4">
    <name type="scientific">Fistulifera solaris</name>
    <name type="common">Oleaginous diatom</name>
    <dbReference type="NCBI Taxonomy" id="1519565"/>
    <lineage>
        <taxon>Eukaryota</taxon>
        <taxon>Sar</taxon>
        <taxon>Stramenopiles</taxon>
        <taxon>Ochrophyta</taxon>
        <taxon>Bacillariophyta</taxon>
        <taxon>Bacillariophyceae</taxon>
        <taxon>Bacillariophycidae</taxon>
        <taxon>Naviculales</taxon>
        <taxon>Naviculaceae</taxon>
        <taxon>Fistulifera</taxon>
    </lineage>
</organism>
<dbReference type="OrthoDB" id="495663at2759"/>
<dbReference type="InParanoid" id="A0A1Z5JRP3"/>
<protein>
    <submittedName>
        <fullName evidence="3">Uncharacterized protein</fullName>
    </submittedName>
</protein>
<proteinExistence type="predicted"/>
<dbReference type="EMBL" id="BDSP01000109">
    <property type="protein sequence ID" value="GAX16684.1"/>
    <property type="molecule type" value="Genomic_DNA"/>
</dbReference>
<keyword evidence="2" id="KW-0732">Signal</keyword>
<evidence type="ECO:0000313" key="4">
    <source>
        <dbReference type="Proteomes" id="UP000198406"/>
    </source>
</evidence>
<keyword evidence="1" id="KW-1133">Transmembrane helix</keyword>
<feature type="transmembrane region" description="Helical" evidence="1">
    <location>
        <begin position="128"/>
        <end position="148"/>
    </location>
</feature>
<dbReference type="Pfam" id="PF09980">
    <property type="entry name" value="DUF2214"/>
    <property type="match status" value="1"/>
</dbReference>
<feature type="signal peptide" evidence="2">
    <location>
        <begin position="1"/>
        <end position="20"/>
    </location>
</feature>
<dbReference type="InterPro" id="IPR018706">
    <property type="entry name" value="DUF2214_membrane"/>
</dbReference>
<feature type="transmembrane region" description="Helical" evidence="1">
    <location>
        <begin position="242"/>
        <end position="260"/>
    </location>
</feature>
<dbReference type="Proteomes" id="UP000198406">
    <property type="component" value="Unassembled WGS sequence"/>
</dbReference>
<sequence length="280" mass="29853">MTKIFTSVVLAGLLISIANAWAPKLQHHGHPLTSTTKTKIALFEKKTDFDPLNMTNEKSVTAKAILVSSIALLGAPMASSAATAFAPAAVPSALAAYGHFVSILGMLGCVMIERITIKPGMSGEDEDLVAAADIAYGLFGLSLVYTGYLRLTQYEKGWLFYQNEPLFWLKIAFVGILGAASFFNTTTIIKRAVAKRNGELEPLGDALAKRMIQICNAEIVALGVIPLTATLMARGVGYSDSIPWIGEAAFAALVSAGLSYKYIKEALTFEDGPIAVKSDE</sequence>
<evidence type="ECO:0000256" key="2">
    <source>
        <dbReference type="SAM" id="SignalP"/>
    </source>
</evidence>
<keyword evidence="4" id="KW-1185">Reference proteome</keyword>
<feature type="transmembrane region" description="Helical" evidence="1">
    <location>
        <begin position="94"/>
        <end position="116"/>
    </location>
</feature>
<dbReference type="AlphaFoldDB" id="A0A1Z5JRP3"/>
<reference evidence="3 4" key="1">
    <citation type="journal article" date="2015" name="Plant Cell">
        <title>Oil accumulation by the oleaginous diatom Fistulifera solaris as revealed by the genome and transcriptome.</title>
        <authorList>
            <person name="Tanaka T."/>
            <person name="Maeda Y."/>
            <person name="Veluchamy A."/>
            <person name="Tanaka M."/>
            <person name="Abida H."/>
            <person name="Marechal E."/>
            <person name="Bowler C."/>
            <person name="Muto M."/>
            <person name="Sunaga Y."/>
            <person name="Tanaka M."/>
            <person name="Yoshino T."/>
            <person name="Taniguchi T."/>
            <person name="Fukuda Y."/>
            <person name="Nemoto M."/>
            <person name="Matsumoto M."/>
            <person name="Wong P.S."/>
            <person name="Aburatani S."/>
            <person name="Fujibuchi W."/>
        </authorList>
    </citation>
    <scope>NUCLEOTIDE SEQUENCE [LARGE SCALE GENOMIC DNA]</scope>
    <source>
        <strain evidence="3 4">JPCC DA0580</strain>
    </source>
</reference>
<accession>A0A1Z5JRP3</accession>
<name>A0A1Z5JRP3_FISSO</name>